<keyword evidence="2" id="KW-0813">Transport</keyword>
<comment type="subcellular location">
    <subcellularLocation>
        <location evidence="1">Cell membrane</location>
        <topology evidence="1">Multi-pass membrane protein</topology>
    </subcellularLocation>
</comment>
<feature type="transmembrane region" description="Helical" evidence="10">
    <location>
        <begin position="433"/>
        <end position="452"/>
    </location>
</feature>
<dbReference type="GO" id="GO:0015297">
    <property type="term" value="F:antiporter activity"/>
    <property type="evidence" value="ECO:0007669"/>
    <property type="project" value="UniProtKB-KW"/>
</dbReference>
<dbReference type="Proteomes" id="UP000226437">
    <property type="component" value="Unassembled WGS sequence"/>
</dbReference>
<dbReference type="InterPro" id="IPR002528">
    <property type="entry name" value="MATE_fam"/>
</dbReference>
<evidence type="ECO:0000256" key="1">
    <source>
        <dbReference type="ARBA" id="ARBA00004651"/>
    </source>
</evidence>
<dbReference type="Pfam" id="PF01554">
    <property type="entry name" value="MatE"/>
    <property type="match status" value="2"/>
</dbReference>
<reference evidence="11 12" key="1">
    <citation type="submission" date="2017-10" db="EMBL/GenBank/DDBJ databases">
        <title>The draft genome sequence of Lewinella marina KCTC 32374.</title>
        <authorList>
            <person name="Wang K."/>
        </authorList>
    </citation>
    <scope>NUCLEOTIDE SEQUENCE [LARGE SCALE GENOMIC DNA]</scope>
    <source>
        <strain evidence="11 12">MKG-38</strain>
    </source>
</reference>
<evidence type="ECO:0000256" key="3">
    <source>
        <dbReference type="ARBA" id="ARBA00022449"/>
    </source>
</evidence>
<dbReference type="AlphaFoldDB" id="A0A2G0CHF5"/>
<evidence type="ECO:0000256" key="2">
    <source>
        <dbReference type="ARBA" id="ARBA00022448"/>
    </source>
</evidence>
<feature type="transmembrane region" description="Helical" evidence="10">
    <location>
        <begin position="240"/>
        <end position="261"/>
    </location>
</feature>
<evidence type="ECO:0000256" key="6">
    <source>
        <dbReference type="ARBA" id="ARBA00022989"/>
    </source>
</evidence>
<protein>
    <recommendedName>
        <fullName evidence="9">Multidrug-efflux transporter</fullName>
    </recommendedName>
</protein>
<evidence type="ECO:0000256" key="7">
    <source>
        <dbReference type="ARBA" id="ARBA00023065"/>
    </source>
</evidence>
<feature type="transmembrane region" description="Helical" evidence="10">
    <location>
        <begin position="134"/>
        <end position="156"/>
    </location>
</feature>
<dbReference type="EMBL" id="PDLO01000002">
    <property type="protein sequence ID" value="PHK99396.1"/>
    <property type="molecule type" value="Genomic_DNA"/>
</dbReference>
<evidence type="ECO:0000313" key="12">
    <source>
        <dbReference type="Proteomes" id="UP000226437"/>
    </source>
</evidence>
<dbReference type="GO" id="GO:0006811">
    <property type="term" value="P:monoatomic ion transport"/>
    <property type="evidence" value="ECO:0007669"/>
    <property type="project" value="UniProtKB-KW"/>
</dbReference>
<dbReference type="PANTHER" id="PTHR43298">
    <property type="entry name" value="MULTIDRUG RESISTANCE PROTEIN NORM-RELATED"/>
    <property type="match status" value="1"/>
</dbReference>
<dbReference type="InterPro" id="IPR048279">
    <property type="entry name" value="MdtK-like"/>
</dbReference>
<feature type="transmembrane region" description="Helical" evidence="10">
    <location>
        <begin position="209"/>
        <end position="228"/>
    </location>
</feature>
<name>A0A2G0CHF5_9BACT</name>
<proteinExistence type="predicted"/>
<dbReference type="NCBIfam" id="TIGR00797">
    <property type="entry name" value="matE"/>
    <property type="match status" value="1"/>
</dbReference>
<evidence type="ECO:0000313" key="11">
    <source>
        <dbReference type="EMBL" id="PHK99396.1"/>
    </source>
</evidence>
<keyword evidence="7" id="KW-0406">Ion transport</keyword>
<dbReference type="PANTHER" id="PTHR43298:SF2">
    <property type="entry name" value="FMN_FAD EXPORTER YEEO-RELATED"/>
    <property type="match status" value="1"/>
</dbReference>
<dbReference type="OrthoDB" id="9776324at2"/>
<dbReference type="GO" id="GO:0005886">
    <property type="term" value="C:plasma membrane"/>
    <property type="evidence" value="ECO:0007669"/>
    <property type="project" value="UniProtKB-SubCell"/>
</dbReference>
<feature type="transmembrane region" description="Helical" evidence="10">
    <location>
        <begin position="282"/>
        <end position="304"/>
    </location>
</feature>
<keyword evidence="5 10" id="KW-0812">Transmembrane</keyword>
<feature type="transmembrane region" description="Helical" evidence="10">
    <location>
        <begin position="324"/>
        <end position="347"/>
    </location>
</feature>
<keyword evidence="4" id="KW-1003">Cell membrane</keyword>
<gene>
    <name evidence="11" type="ORF">CGL56_08065</name>
</gene>
<evidence type="ECO:0000256" key="9">
    <source>
        <dbReference type="ARBA" id="ARBA00031636"/>
    </source>
</evidence>
<evidence type="ECO:0000256" key="5">
    <source>
        <dbReference type="ARBA" id="ARBA00022692"/>
    </source>
</evidence>
<keyword evidence="12" id="KW-1185">Reference proteome</keyword>
<feature type="transmembrane region" description="Helical" evidence="10">
    <location>
        <begin position="359"/>
        <end position="381"/>
    </location>
</feature>
<evidence type="ECO:0000256" key="10">
    <source>
        <dbReference type="SAM" id="Phobius"/>
    </source>
</evidence>
<dbReference type="CDD" id="cd13139">
    <property type="entry name" value="MATE_like_14"/>
    <property type="match status" value="1"/>
</dbReference>
<feature type="transmembrane region" description="Helical" evidence="10">
    <location>
        <begin position="401"/>
        <end position="421"/>
    </location>
</feature>
<accession>A0A2G0CHF5</accession>
<feature type="transmembrane region" description="Helical" evidence="10">
    <location>
        <begin position="458"/>
        <end position="480"/>
    </location>
</feature>
<keyword evidence="3" id="KW-0050">Antiport</keyword>
<evidence type="ECO:0000256" key="4">
    <source>
        <dbReference type="ARBA" id="ARBA00022475"/>
    </source>
</evidence>
<feature type="transmembrane region" description="Helical" evidence="10">
    <location>
        <begin position="102"/>
        <end position="122"/>
    </location>
</feature>
<sequence length="490" mass="52437">MSPAGHPFFFGTDRRSSRLNFRKPSPPVRNNRFVQLVLSAVRGEAYDYTSGSIRKSIVLLSIPMMLEMAMESVFALVDTFFVGRIGVEALTTIGLTEVMMTLIYSIGLGLSLAPMALIARFVGEKNPALASRAAGQSIVLTLAISLLIAVPGYLYAAELLALMGADASVVAAGVGYTRIMFASNGVIMLLFLLNGVFRGAGEPATAMRVLWLANGMNILLDPLFIFGLGPIPGFGVEGAAIATTIGRSVGVGYQLYILFSGRSVVRLRLGGWRLDLGMQARVLRVAATGAFQYLIGSASWIFLARIVASFGPSAVAGYTVGIRLILFTLLPAWGISNAAATFVGQNLGAARPLRAERGVWWALGITSLYLGLLSMGYYFLARPLVQGFTQDPVAIGYGVDALRIFAIGYVVFGLGLIPIQAFNGAGDTATPSLLNFICFWLIEIPLGYYLAINLGYEVSGVVWAVVLAECVLAAIAITLFRRGRWKTKVI</sequence>
<evidence type="ECO:0000256" key="8">
    <source>
        <dbReference type="ARBA" id="ARBA00023136"/>
    </source>
</evidence>
<dbReference type="PIRSF" id="PIRSF006603">
    <property type="entry name" value="DinF"/>
    <property type="match status" value="1"/>
</dbReference>
<feature type="transmembrane region" description="Helical" evidence="10">
    <location>
        <begin position="176"/>
        <end position="197"/>
    </location>
</feature>
<organism evidence="11 12">
    <name type="scientific">Neolewinella marina</name>
    <dbReference type="NCBI Taxonomy" id="438751"/>
    <lineage>
        <taxon>Bacteria</taxon>
        <taxon>Pseudomonadati</taxon>
        <taxon>Bacteroidota</taxon>
        <taxon>Saprospiria</taxon>
        <taxon>Saprospirales</taxon>
        <taxon>Lewinellaceae</taxon>
        <taxon>Neolewinella</taxon>
    </lineage>
</organism>
<dbReference type="GO" id="GO:0042910">
    <property type="term" value="F:xenobiotic transmembrane transporter activity"/>
    <property type="evidence" value="ECO:0007669"/>
    <property type="project" value="InterPro"/>
</dbReference>
<keyword evidence="8 10" id="KW-0472">Membrane</keyword>
<comment type="caution">
    <text evidence="11">The sequence shown here is derived from an EMBL/GenBank/DDBJ whole genome shotgun (WGS) entry which is preliminary data.</text>
</comment>
<dbReference type="InterPro" id="IPR050222">
    <property type="entry name" value="MATE_MdtK"/>
</dbReference>
<keyword evidence="6 10" id="KW-1133">Transmembrane helix</keyword>